<dbReference type="RefSeq" id="WP_010078333.1">
    <property type="nucleotide sequence ID" value="NZ_AYYH01000027.1"/>
</dbReference>
<sequence length="91" mass="10468">MKQSTEQAISILVHELEPKTLNDMGILLLFNKPAELKFANSLIEIGDEYLESARDGFKKQLEKRDMSDESRAIIEEMLARVESRLESNKNE</sequence>
<reference evidence="1 2" key="1">
    <citation type="journal article" date="2015" name="Genome Announc.">
        <title>Expanding the biotechnology potential of lactobacilli through comparative genomics of 213 strains and associated genera.</title>
        <authorList>
            <person name="Sun Z."/>
            <person name="Harris H.M."/>
            <person name="McCann A."/>
            <person name="Guo C."/>
            <person name="Argimon S."/>
            <person name="Zhang W."/>
            <person name="Yang X."/>
            <person name="Jeffery I.B."/>
            <person name="Cooney J.C."/>
            <person name="Kagawa T.F."/>
            <person name="Liu W."/>
            <person name="Song Y."/>
            <person name="Salvetti E."/>
            <person name="Wrobel A."/>
            <person name="Rasinkangas P."/>
            <person name="Parkhill J."/>
            <person name="Rea M.C."/>
            <person name="O'Sullivan O."/>
            <person name="Ritari J."/>
            <person name="Douillard F.P."/>
            <person name="Paul Ross R."/>
            <person name="Yang R."/>
            <person name="Briner A.E."/>
            <person name="Felis G.E."/>
            <person name="de Vos W.M."/>
            <person name="Barrangou R."/>
            <person name="Klaenhammer T.R."/>
            <person name="Caufield P.W."/>
            <person name="Cui Y."/>
            <person name="Zhang H."/>
            <person name="O'Toole P.W."/>
        </authorList>
    </citation>
    <scope>NUCLEOTIDE SEQUENCE [LARGE SCALE GENOMIC DNA]</scope>
    <source>
        <strain evidence="1 2">DSM 20444</strain>
    </source>
</reference>
<organism evidence="1 2">
    <name type="scientific">Liquorilactobacillus mali KCTC 3596 = DSM 20444</name>
    <dbReference type="NCBI Taxonomy" id="1046596"/>
    <lineage>
        <taxon>Bacteria</taxon>
        <taxon>Bacillati</taxon>
        <taxon>Bacillota</taxon>
        <taxon>Bacilli</taxon>
        <taxon>Lactobacillales</taxon>
        <taxon>Lactobacillaceae</taxon>
        <taxon>Liquorilactobacillus</taxon>
    </lineage>
</organism>
<evidence type="ECO:0000313" key="1">
    <source>
        <dbReference type="EMBL" id="KRN09405.1"/>
    </source>
</evidence>
<proteinExistence type="predicted"/>
<dbReference type="PATRIC" id="fig|1046596.6.peg.1210"/>
<dbReference type="EMBL" id="AYYH01000027">
    <property type="protein sequence ID" value="KRN09405.1"/>
    <property type="molecule type" value="Genomic_DNA"/>
</dbReference>
<evidence type="ECO:0000313" key="2">
    <source>
        <dbReference type="Proteomes" id="UP000050898"/>
    </source>
</evidence>
<comment type="caution">
    <text evidence="1">The sequence shown here is derived from an EMBL/GenBank/DDBJ whole genome shotgun (WGS) entry which is preliminary data.</text>
</comment>
<accession>A0A0R2EBH8</accession>
<dbReference type="AlphaFoldDB" id="A0A0R2EBH8"/>
<gene>
    <name evidence="1" type="ORF">FD00_GL001128</name>
</gene>
<keyword evidence="2" id="KW-1185">Reference proteome</keyword>
<dbReference type="Proteomes" id="UP000050898">
    <property type="component" value="Unassembled WGS sequence"/>
</dbReference>
<name>A0A0R2EBH8_9LACO</name>
<protein>
    <submittedName>
        <fullName evidence="1">Uncharacterized protein</fullName>
    </submittedName>
</protein>